<dbReference type="SUPFAM" id="SSF141868">
    <property type="entry name" value="EAL domain-like"/>
    <property type="match status" value="1"/>
</dbReference>
<dbReference type="PROSITE" id="PS50883">
    <property type="entry name" value="EAL"/>
    <property type="match status" value="1"/>
</dbReference>
<dbReference type="Pfam" id="PF00563">
    <property type="entry name" value="EAL"/>
    <property type="match status" value="1"/>
</dbReference>
<dbReference type="KEGG" id="lck:HN018_23860"/>
<dbReference type="EMBL" id="CP053709">
    <property type="protein sequence ID" value="QKE93291.1"/>
    <property type="molecule type" value="Genomic_DNA"/>
</dbReference>
<reference evidence="2 3" key="1">
    <citation type="journal article" date="2014" name="World J. Microbiol. Biotechnol.">
        <title>Biodiversity and physiological characteristics of Antarctic and Arctic lichens-associated bacteria.</title>
        <authorList>
            <person name="Lee Y.M."/>
            <person name="Kim E.H."/>
            <person name="Lee H.K."/>
            <person name="Hong S.G."/>
        </authorList>
    </citation>
    <scope>NUCLEOTIDE SEQUENCE [LARGE SCALE GENOMIC DNA]</scope>
    <source>
        <strain evidence="2 3">PAMC 26569</strain>
        <plasmid evidence="2">unnamed1</plasmid>
    </source>
</reference>
<dbReference type="Proteomes" id="UP000500767">
    <property type="component" value="Plasmid unnamed1"/>
</dbReference>
<evidence type="ECO:0000313" key="3">
    <source>
        <dbReference type="Proteomes" id="UP000500767"/>
    </source>
</evidence>
<protein>
    <submittedName>
        <fullName evidence="2">EAL domain-containing protein</fullName>
    </submittedName>
</protein>
<evidence type="ECO:0000313" key="2">
    <source>
        <dbReference type="EMBL" id="QKE93291.1"/>
    </source>
</evidence>
<feature type="domain" description="EAL" evidence="1">
    <location>
        <begin position="1"/>
        <end position="44"/>
    </location>
</feature>
<proteinExistence type="predicted"/>
<gene>
    <name evidence="2" type="ORF">HN018_23860</name>
</gene>
<keyword evidence="2" id="KW-0614">Plasmid</keyword>
<dbReference type="InterPro" id="IPR035919">
    <property type="entry name" value="EAL_sf"/>
</dbReference>
<sequence>MKITEGLLLNETDDVLATLHQIRQLGVTIAMDDFGVGYSSLSYN</sequence>
<dbReference type="AlphaFoldDB" id="A0A6M8HYW9"/>
<dbReference type="Gene3D" id="3.20.20.450">
    <property type="entry name" value="EAL domain"/>
    <property type="match status" value="1"/>
</dbReference>
<accession>A0A6M8HYW9</accession>
<geneLocation type="plasmid" evidence="2 3">
    <name>unnamed1</name>
</geneLocation>
<evidence type="ECO:0000259" key="1">
    <source>
        <dbReference type="PROSITE" id="PS50883"/>
    </source>
</evidence>
<organism evidence="2 3">
    <name type="scientific">Lichenicola cladoniae</name>
    <dbReference type="NCBI Taxonomy" id="1484109"/>
    <lineage>
        <taxon>Bacteria</taxon>
        <taxon>Pseudomonadati</taxon>
        <taxon>Pseudomonadota</taxon>
        <taxon>Alphaproteobacteria</taxon>
        <taxon>Acetobacterales</taxon>
        <taxon>Acetobacteraceae</taxon>
        <taxon>Lichenicola</taxon>
    </lineage>
</organism>
<dbReference type="PANTHER" id="PTHR44757:SF2">
    <property type="entry name" value="BIOFILM ARCHITECTURE MAINTENANCE PROTEIN MBAA"/>
    <property type="match status" value="1"/>
</dbReference>
<dbReference type="PANTHER" id="PTHR44757">
    <property type="entry name" value="DIGUANYLATE CYCLASE DGCP"/>
    <property type="match status" value="1"/>
</dbReference>
<dbReference type="InterPro" id="IPR052155">
    <property type="entry name" value="Biofilm_reg_signaling"/>
</dbReference>
<keyword evidence="3" id="KW-1185">Reference proteome</keyword>
<dbReference type="InterPro" id="IPR001633">
    <property type="entry name" value="EAL_dom"/>
</dbReference>
<name>A0A6M8HYW9_9PROT</name>